<sequence length="132" mass="15298">MKRLSIKQAAEQTGLSQYTIRYYTDQGLVPSIQRGPNNERLFDQQSINWLLGDHALRKTGMSIKNLKRYVQLCLDGDATINTRAEIIEQQLAIGRQKVREAQQQVEHLEAKLAKYHQTMADHNDDSYNPKNW</sequence>
<dbReference type="Pfam" id="PF13411">
    <property type="entry name" value="MerR_1"/>
    <property type="match status" value="1"/>
</dbReference>
<name>A0ABU8SKD5_9LACO</name>
<dbReference type="RefSeq" id="WP_339960141.1">
    <property type="nucleotide sequence ID" value="NZ_JAWMWH010000001.1"/>
</dbReference>
<dbReference type="Proteomes" id="UP001370590">
    <property type="component" value="Unassembled WGS sequence"/>
</dbReference>
<keyword evidence="5" id="KW-1185">Reference proteome</keyword>
<evidence type="ECO:0000259" key="3">
    <source>
        <dbReference type="PROSITE" id="PS50937"/>
    </source>
</evidence>
<keyword evidence="1" id="KW-0238">DNA-binding</keyword>
<dbReference type="SMART" id="SM00422">
    <property type="entry name" value="HTH_MERR"/>
    <property type="match status" value="1"/>
</dbReference>
<dbReference type="InterPro" id="IPR000551">
    <property type="entry name" value="MerR-type_HTH_dom"/>
</dbReference>
<dbReference type="EMBL" id="JAWMWH010000001">
    <property type="protein sequence ID" value="MEJ6400331.1"/>
    <property type="molecule type" value="Genomic_DNA"/>
</dbReference>
<feature type="coiled-coil region" evidence="2">
    <location>
        <begin position="84"/>
        <end position="125"/>
    </location>
</feature>
<evidence type="ECO:0000256" key="2">
    <source>
        <dbReference type="SAM" id="Coils"/>
    </source>
</evidence>
<dbReference type="CDD" id="cd01109">
    <property type="entry name" value="HTH_YyaN"/>
    <property type="match status" value="1"/>
</dbReference>
<dbReference type="InterPro" id="IPR009061">
    <property type="entry name" value="DNA-bd_dom_put_sf"/>
</dbReference>
<comment type="caution">
    <text evidence="4">The sequence shown here is derived from an EMBL/GenBank/DDBJ whole genome shotgun (WGS) entry which is preliminary data.</text>
</comment>
<feature type="domain" description="HTH merR-type" evidence="3">
    <location>
        <begin position="3"/>
        <end position="72"/>
    </location>
</feature>
<accession>A0ABU8SKD5</accession>
<evidence type="ECO:0000313" key="5">
    <source>
        <dbReference type="Proteomes" id="UP001370590"/>
    </source>
</evidence>
<proteinExistence type="predicted"/>
<evidence type="ECO:0000313" key="4">
    <source>
        <dbReference type="EMBL" id="MEJ6400331.1"/>
    </source>
</evidence>
<dbReference type="PANTHER" id="PTHR30204:SF83">
    <property type="entry name" value="TRANSCRIPTIONAL REGULATOR, MERR FAMILY"/>
    <property type="match status" value="1"/>
</dbReference>
<evidence type="ECO:0000256" key="1">
    <source>
        <dbReference type="ARBA" id="ARBA00023125"/>
    </source>
</evidence>
<dbReference type="InterPro" id="IPR047057">
    <property type="entry name" value="MerR_fam"/>
</dbReference>
<dbReference type="Gene3D" id="1.10.1660.10">
    <property type="match status" value="1"/>
</dbReference>
<gene>
    <name evidence="4" type="ORF">R4146_03985</name>
</gene>
<reference evidence="4 5" key="1">
    <citation type="submission" date="2023-10" db="EMBL/GenBank/DDBJ databases">
        <title>Nicoliella lavandulae sp. nov. isolated from Lavandula angustifolia flowers.</title>
        <authorList>
            <person name="Alcantara C."/>
            <person name="Zuniga M."/>
            <person name="Landete J.M."/>
            <person name="Monedero V."/>
        </authorList>
    </citation>
    <scope>NUCLEOTIDE SEQUENCE [LARGE SCALE GENOMIC DNA]</scope>
    <source>
        <strain evidence="4 5">Es01</strain>
    </source>
</reference>
<dbReference type="SUPFAM" id="SSF46955">
    <property type="entry name" value="Putative DNA-binding domain"/>
    <property type="match status" value="1"/>
</dbReference>
<dbReference type="PROSITE" id="PS50937">
    <property type="entry name" value="HTH_MERR_2"/>
    <property type="match status" value="1"/>
</dbReference>
<dbReference type="PANTHER" id="PTHR30204">
    <property type="entry name" value="REDOX-CYCLING DRUG-SENSING TRANSCRIPTIONAL ACTIVATOR SOXR"/>
    <property type="match status" value="1"/>
</dbReference>
<keyword evidence="2" id="KW-0175">Coiled coil</keyword>
<protein>
    <submittedName>
        <fullName evidence="4">MerR family transcriptional regulator</fullName>
    </submittedName>
</protein>
<organism evidence="4 5">
    <name type="scientific">Nicoliella lavandulae</name>
    <dbReference type="NCBI Taxonomy" id="3082954"/>
    <lineage>
        <taxon>Bacteria</taxon>
        <taxon>Bacillati</taxon>
        <taxon>Bacillota</taxon>
        <taxon>Bacilli</taxon>
        <taxon>Lactobacillales</taxon>
        <taxon>Lactobacillaceae</taxon>
        <taxon>Nicoliella</taxon>
    </lineage>
</organism>